<accession>A0ACC0BQF4</accession>
<comment type="caution">
    <text evidence="1">The sequence shown here is derived from an EMBL/GenBank/DDBJ whole genome shotgun (WGS) entry which is preliminary data.</text>
</comment>
<evidence type="ECO:0000313" key="1">
    <source>
        <dbReference type="EMBL" id="KAI5674887.1"/>
    </source>
</evidence>
<organism evidence="1 2">
    <name type="scientific">Catharanthus roseus</name>
    <name type="common">Madagascar periwinkle</name>
    <name type="synonym">Vinca rosea</name>
    <dbReference type="NCBI Taxonomy" id="4058"/>
    <lineage>
        <taxon>Eukaryota</taxon>
        <taxon>Viridiplantae</taxon>
        <taxon>Streptophyta</taxon>
        <taxon>Embryophyta</taxon>
        <taxon>Tracheophyta</taxon>
        <taxon>Spermatophyta</taxon>
        <taxon>Magnoliopsida</taxon>
        <taxon>eudicotyledons</taxon>
        <taxon>Gunneridae</taxon>
        <taxon>Pentapetalae</taxon>
        <taxon>asterids</taxon>
        <taxon>lamiids</taxon>
        <taxon>Gentianales</taxon>
        <taxon>Apocynaceae</taxon>
        <taxon>Rauvolfioideae</taxon>
        <taxon>Vinceae</taxon>
        <taxon>Catharanthinae</taxon>
        <taxon>Catharanthus</taxon>
    </lineage>
</organism>
<sequence>MLLTCLLRSQRSMAFKEYGFALFFAFMIIYAPSLSNATSDSIQGCGGFVEASVELIKSRKSTDAKLDYSHITVELRTLDGLVKDRTQCAPNGYYFIPVYDKGSFLVKVKGPEGWSWDPEQVPVIVDQNGCNGNEDINFRFTGFTVSGRVVGAVGGNSCSHKNGGPSNVKVDLLSPTGDVLSSVSTSPAGVYTFANIAPGKYKLHASRDDLNIEVRGSAEVELGFGNVAVDDVFFVHGYDIRGFVVAQGNPILGVHFYLYSDDVLEVYCPQGSGIAPGQENALCHAVSDADGMFTFKSIPCGTYKLIPFYKGENTVFDVSPPSMSVSVGQDHAIVPQKFQVTGFSVGGRVVDGTGTGVDGVKIVVDGEERSVTDKEGYYKLDQVTSRRYTIEGRKGHYKFEKLNDFLVLPNMASLVDIKAVSYDVCGVVQTISSNYRTKVALTHGPENVKPQVKLTDVDGKFCFEVPPGEYRLSAFAAAPESAPELFLSPPHVDLAVNSPALDVKFHQAQVNLRGSVVCKEKCGSSISVTLIGLHGKDKEEKKTTLTDESSEFTFLNVLPGKYRVEVKNESPKAISGDDKWCWEQNSINLDVGTVDVTGILFLQKGYRVNIISSHDVEGHLTQPDGSHVHLKIKKGSQNICVESPGIHEFHFVNSCIFFGSSSLKIDTSDSSPIYLKGEKYLLKGHIHIKLNSVDDIEKLPKNIVMDILDNNENVIDGTTATPVPSEDGQANDVVYEYSIWADPGRKFTFVPRDSRNNDEKKILFYPRKQHVSVMQGGCQAEIPLFSGRHGIYIEGSVSPPLSGVSIKVIATRDGHSSSVKQGDLARETTTGIDGQYIAGPLYDDTNYEIEASKPGYHVKSIGPYSFSCQKLSHISVHIYLKDKDDAQDPFPSALLSLSGDDGYRNNSVTGVGGTFLFDNLFPGSFYLRPLLKEYAFSPAAMAIELGSGESKEVVFHATRVAYSAMGSVTLLSGQPKGGVSIEARADSEGFYEETVTDSSGSFRLRGLLPGSTYAIRVAKKGEYSSIERASPESITIKVGSEDVKGLHFVVFEHPEMTILSGHVEGKRIKELNSLLRVEIKSSSDPSRIESVFPLPLSNFFQVKDLPPGKHIVQLKSDLSSNTHRFESEVIEVDLERNSQIHIGPIKFRVNEDHQKQELTPAPVYPLIIGVSVIALFISMPRLKDLYQVAAIAGSTATAKKDAKKLVVKKKTY</sequence>
<dbReference type="Proteomes" id="UP001060085">
    <property type="component" value="Linkage Group LG02"/>
</dbReference>
<dbReference type="EMBL" id="CM044702">
    <property type="protein sequence ID" value="KAI5674887.1"/>
    <property type="molecule type" value="Genomic_DNA"/>
</dbReference>
<proteinExistence type="predicted"/>
<gene>
    <name evidence="1" type="ORF">M9H77_05837</name>
</gene>
<keyword evidence="2" id="KW-1185">Reference proteome</keyword>
<protein>
    <submittedName>
        <fullName evidence="1">Uncharacterized protein</fullName>
    </submittedName>
</protein>
<name>A0ACC0BQF4_CATRO</name>
<reference evidence="2" key="1">
    <citation type="journal article" date="2023" name="Nat. Plants">
        <title>Single-cell RNA sequencing provides a high-resolution roadmap for understanding the multicellular compartmentation of specialized metabolism.</title>
        <authorList>
            <person name="Sun S."/>
            <person name="Shen X."/>
            <person name="Li Y."/>
            <person name="Li Y."/>
            <person name="Wang S."/>
            <person name="Li R."/>
            <person name="Zhang H."/>
            <person name="Shen G."/>
            <person name="Guo B."/>
            <person name="Wei J."/>
            <person name="Xu J."/>
            <person name="St-Pierre B."/>
            <person name="Chen S."/>
            <person name="Sun C."/>
        </authorList>
    </citation>
    <scope>NUCLEOTIDE SEQUENCE [LARGE SCALE GENOMIC DNA]</scope>
</reference>
<evidence type="ECO:0000313" key="2">
    <source>
        <dbReference type="Proteomes" id="UP001060085"/>
    </source>
</evidence>